<feature type="transmembrane region" description="Helical" evidence="1">
    <location>
        <begin position="46"/>
        <end position="79"/>
    </location>
</feature>
<evidence type="ECO:0000313" key="3">
    <source>
        <dbReference type="Proteomes" id="UP001157186"/>
    </source>
</evidence>
<accession>A0ABQ6GQY4</accession>
<protein>
    <recommendedName>
        <fullName evidence="4">DUF4064 domain-containing protein</fullName>
    </recommendedName>
</protein>
<gene>
    <name evidence="2" type="ORF">tinsulaeT_13840</name>
</gene>
<keyword evidence="1" id="KW-0472">Membrane</keyword>
<name>A0ABQ6GQY4_9GAMM</name>
<dbReference type="EMBL" id="BSST01000001">
    <property type="protein sequence ID" value="GLX78044.1"/>
    <property type="molecule type" value="Genomic_DNA"/>
</dbReference>
<sequence>MSFIKSLILAIMATLFLTYVLGVSFIEMLDLDIYMGNELIEPLQAISISAIVMVILVLVALAIVLSVFGSLIFIAMLLLGGCAMMMIGIFWPILLVAVLIWLVARDKPKPRYN</sequence>
<evidence type="ECO:0000313" key="2">
    <source>
        <dbReference type="EMBL" id="GLX78044.1"/>
    </source>
</evidence>
<dbReference type="RefSeq" id="WP_284243938.1">
    <property type="nucleotide sequence ID" value="NZ_BSST01000001.1"/>
</dbReference>
<evidence type="ECO:0000256" key="1">
    <source>
        <dbReference type="SAM" id="Phobius"/>
    </source>
</evidence>
<reference evidence="2 3" key="1">
    <citation type="submission" date="2023-03" db="EMBL/GenBank/DDBJ databases">
        <title>Draft genome sequence of Thalassotalea insulae KCTC 62186T.</title>
        <authorList>
            <person name="Sawabe T."/>
        </authorList>
    </citation>
    <scope>NUCLEOTIDE SEQUENCE [LARGE SCALE GENOMIC DNA]</scope>
    <source>
        <strain evidence="2 3">KCTC 62186</strain>
    </source>
</reference>
<keyword evidence="1" id="KW-0812">Transmembrane</keyword>
<proteinExistence type="predicted"/>
<evidence type="ECO:0008006" key="4">
    <source>
        <dbReference type="Google" id="ProtNLM"/>
    </source>
</evidence>
<keyword evidence="3" id="KW-1185">Reference proteome</keyword>
<feature type="transmembrane region" description="Helical" evidence="1">
    <location>
        <begin position="86"/>
        <end position="104"/>
    </location>
</feature>
<comment type="caution">
    <text evidence="2">The sequence shown here is derived from an EMBL/GenBank/DDBJ whole genome shotgun (WGS) entry which is preliminary data.</text>
</comment>
<dbReference type="Proteomes" id="UP001157186">
    <property type="component" value="Unassembled WGS sequence"/>
</dbReference>
<organism evidence="2 3">
    <name type="scientific">Thalassotalea insulae</name>
    <dbReference type="NCBI Taxonomy" id="2056778"/>
    <lineage>
        <taxon>Bacteria</taxon>
        <taxon>Pseudomonadati</taxon>
        <taxon>Pseudomonadota</taxon>
        <taxon>Gammaproteobacteria</taxon>
        <taxon>Alteromonadales</taxon>
        <taxon>Colwelliaceae</taxon>
        <taxon>Thalassotalea</taxon>
    </lineage>
</organism>
<keyword evidence="1" id="KW-1133">Transmembrane helix</keyword>